<dbReference type="EMBL" id="CP049216">
    <property type="protein sequence ID" value="QTG12417.1"/>
    <property type="molecule type" value="Genomic_DNA"/>
</dbReference>
<dbReference type="Proteomes" id="UP000663946">
    <property type="component" value="Chromosome 1"/>
</dbReference>
<gene>
    <name evidence="1" type="ORF">G6M86_03780</name>
</gene>
<protein>
    <recommendedName>
        <fullName evidence="3">DUF1382 family protein</fullName>
    </recommendedName>
</protein>
<name>A0AAJ4T963_AGRTU</name>
<sequence length="63" mass="6988">MSADFVTVAQIRAQLEIAHELAKSRIGFVVMPVLNKDAYRVHLLKQQVALQEVAQAAERAQEG</sequence>
<evidence type="ECO:0008006" key="3">
    <source>
        <dbReference type="Google" id="ProtNLM"/>
    </source>
</evidence>
<evidence type="ECO:0000313" key="1">
    <source>
        <dbReference type="EMBL" id="QTG12417.1"/>
    </source>
</evidence>
<accession>A0AAJ4T963</accession>
<dbReference type="InterPro" id="IPR009814">
    <property type="entry name" value="Phage_lambda_Xis_Q38267"/>
</dbReference>
<dbReference type="AlphaFoldDB" id="A0AAJ4T963"/>
<dbReference type="Pfam" id="PF07131">
    <property type="entry name" value="DUF1382"/>
    <property type="match status" value="1"/>
</dbReference>
<organism evidence="1 2">
    <name type="scientific">Agrobacterium tumefaciens</name>
    <dbReference type="NCBI Taxonomy" id="358"/>
    <lineage>
        <taxon>Bacteria</taxon>
        <taxon>Pseudomonadati</taxon>
        <taxon>Pseudomonadota</taxon>
        <taxon>Alphaproteobacteria</taxon>
        <taxon>Hyphomicrobiales</taxon>
        <taxon>Rhizobiaceae</taxon>
        <taxon>Rhizobium/Agrobacterium group</taxon>
        <taxon>Agrobacterium</taxon>
        <taxon>Agrobacterium tumefaciens complex</taxon>
    </lineage>
</organism>
<reference evidence="1" key="1">
    <citation type="submission" date="2020-02" db="EMBL/GenBank/DDBJ databases">
        <title>Unexpected conservation and global transmission of agrobacterial virulence plasmids.</title>
        <authorList>
            <person name="Weisberg A.J."/>
            <person name="Davis E.W. II"/>
            <person name="Tabima J.R."/>
            <person name="Belcher M.S."/>
            <person name="Miller M."/>
            <person name="Kuo C.-H."/>
            <person name="Loper J.E."/>
            <person name="Grunwald N.J."/>
            <person name="Putnam M.L."/>
            <person name="Chang J.H."/>
        </authorList>
    </citation>
    <scope>NUCLEOTIDE SEQUENCE</scope>
    <source>
        <strain evidence="1">Q15/94</strain>
    </source>
</reference>
<dbReference type="RefSeq" id="WP_333721892.1">
    <property type="nucleotide sequence ID" value="NZ_CP049216.1"/>
</dbReference>
<proteinExistence type="predicted"/>
<evidence type="ECO:0000313" key="2">
    <source>
        <dbReference type="Proteomes" id="UP000663946"/>
    </source>
</evidence>